<dbReference type="InterPro" id="IPR027417">
    <property type="entry name" value="P-loop_NTPase"/>
</dbReference>
<dbReference type="SUPFAM" id="SSF52540">
    <property type="entry name" value="P-loop containing nucleoside triphosphate hydrolases"/>
    <property type="match status" value="1"/>
</dbReference>
<dbReference type="GO" id="GO:0005524">
    <property type="term" value="F:ATP binding"/>
    <property type="evidence" value="ECO:0007669"/>
    <property type="project" value="UniProtKB-KW"/>
</dbReference>
<dbReference type="AlphaFoldDB" id="A0A0F8UWH2"/>
<organism evidence="10 11">
    <name type="scientific">Aspergillus ochraceoroseus</name>
    <dbReference type="NCBI Taxonomy" id="138278"/>
    <lineage>
        <taxon>Eukaryota</taxon>
        <taxon>Fungi</taxon>
        <taxon>Dikarya</taxon>
        <taxon>Ascomycota</taxon>
        <taxon>Pezizomycotina</taxon>
        <taxon>Eurotiomycetes</taxon>
        <taxon>Eurotiomycetidae</taxon>
        <taxon>Eurotiales</taxon>
        <taxon>Aspergillaceae</taxon>
        <taxon>Aspergillus</taxon>
        <taxon>Aspergillus subgen. Nidulantes</taxon>
    </lineage>
</organism>
<protein>
    <recommendedName>
        <fullName evidence="9">Checkpoint protein RAD24-like helical bundle domain-containing protein</fullName>
    </recommendedName>
</protein>
<dbReference type="GO" id="GO:0006281">
    <property type="term" value="P:DNA repair"/>
    <property type="evidence" value="ECO:0007669"/>
    <property type="project" value="InterPro"/>
</dbReference>
<evidence type="ECO:0000256" key="3">
    <source>
        <dbReference type="ARBA" id="ARBA00022741"/>
    </source>
</evidence>
<dbReference type="Pfam" id="PF03215">
    <property type="entry name" value="Rad17"/>
    <property type="match status" value="1"/>
</dbReference>
<evidence type="ECO:0000259" key="9">
    <source>
        <dbReference type="Pfam" id="PF25812"/>
    </source>
</evidence>
<dbReference type="GO" id="GO:0003689">
    <property type="term" value="F:DNA clamp loader activity"/>
    <property type="evidence" value="ECO:0007669"/>
    <property type="project" value="TreeGrafter"/>
</dbReference>
<dbReference type="GO" id="GO:0033314">
    <property type="term" value="P:mitotic DNA replication checkpoint signaling"/>
    <property type="evidence" value="ECO:0007669"/>
    <property type="project" value="TreeGrafter"/>
</dbReference>
<evidence type="ECO:0000313" key="10">
    <source>
        <dbReference type="EMBL" id="KKK15151.1"/>
    </source>
</evidence>
<dbReference type="EMBL" id="JYKN01002785">
    <property type="protein sequence ID" value="KKK15151.1"/>
    <property type="molecule type" value="Genomic_DNA"/>
</dbReference>
<dbReference type="PANTHER" id="PTHR12172">
    <property type="entry name" value="CELL CYCLE CHECKPOINT PROTEIN RAD17"/>
    <property type="match status" value="1"/>
</dbReference>
<dbReference type="Gene3D" id="3.40.50.300">
    <property type="entry name" value="P-loop containing nucleotide triphosphate hydrolases"/>
    <property type="match status" value="1"/>
</dbReference>
<comment type="similarity">
    <text evidence="2">Belongs to the rad17/RAD24 family.</text>
</comment>
<keyword evidence="6" id="KW-0539">Nucleus</keyword>
<name>A0A0F8UWH2_9EURO</name>
<dbReference type="GO" id="GO:0000077">
    <property type="term" value="P:DNA damage checkpoint signaling"/>
    <property type="evidence" value="ECO:0007669"/>
    <property type="project" value="TreeGrafter"/>
</dbReference>
<feature type="region of interest" description="Disordered" evidence="8">
    <location>
        <begin position="69"/>
        <end position="98"/>
    </location>
</feature>
<proteinExistence type="inferred from homology"/>
<keyword evidence="5" id="KW-0067">ATP-binding</keyword>
<keyword evidence="3" id="KW-0547">Nucleotide-binding</keyword>
<dbReference type="Proteomes" id="UP000034947">
    <property type="component" value="Unassembled WGS sequence"/>
</dbReference>
<accession>A0A0F8UWH2</accession>
<comment type="subcellular location">
    <subcellularLocation>
        <location evidence="1">Nucleus</location>
    </subcellularLocation>
</comment>
<dbReference type="Pfam" id="PF25812">
    <property type="entry name" value="RAD24_helical"/>
    <property type="match status" value="1"/>
</dbReference>
<comment type="caution">
    <text evidence="10">The sequence shown here is derived from an EMBL/GenBank/DDBJ whole genome shotgun (WGS) entry which is preliminary data.</text>
</comment>
<gene>
    <name evidence="10" type="ORF">AOCH_003776</name>
</gene>
<dbReference type="GO" id="GO:0003682">
    <property type="term" value="F:chromatin binding"/>
    <property type="evidence" value="ECO:0007669"/>
    <property type="project" value="TreeGrafter"/>
</dbReference>
<evidence type="ECO:0000256" key="8">
    <source>
        <dbReference type="SAM" id="MobiDB-lite"/>
    </source>
</evidence>
<evidence type="ECO:0000256" key="5">
    <source>
        <dbReference type="ARBA" id="ARBA00022840"/>
    </source>
</evidence>
<evidence type="ECO:0000313" key="11">
    <source>
        <dbReference type="Proteomes" id="UP000034947"/>
    </source>
</evidence>
<dbReference type="VEuPathDB" id="FungiDB:P175DRAFT_0448041"/>
<evidence type="ECO:0000256" key="2">
    <source>
        <dbReference type="ARBA" id="ARBA00006168"/>
    </source>
</evidence>
<feature type="domain" description="Checkpoint protein RAD24-like helical bundle" evidence="9">
    <location>
        <begin position="433"/>
        <end position="532"/>
    </location>
</feature>
<keyword evidence="11" id="KW-1185">Reference proteome</keyword>
<sequence length="768" mass="85325">MTINYDTRPPSDTSALDILQKSLGFHGPRQRWPSQTLGSTKENMDGCEDIIEDDYDSFDELFTQHFTDENLSKLTPSAPQKKPRSNGPAPTASSQQKAINATRRFVLPPENKFTTPQASKEDKLPWAEKYAPINLEELAVHKRKVCDVERWLNDALAGSNRRKLLILRGPAGCGKSTTISLLSHSLQFDILEWKTPLIPEFTAKGYVSLAVQFDEFLSRGNGFGSLDLDGDNESRNIIQTKARTSQRRIILVEEFPTWSGRNASSLAAFRLSLLRYISMSTPSTPKNAHANAGQPAASPIVMIVSETFSGSAPLDNLTVYRLVGHEIYNHPSTTIIDFNSIAPSFMYKALSLVLEKNAGCSKRKQAAVPSLLEGISKIGDIRNAIASLEFICLDNDTQSSRSKGANKSMRSSRTRKILTPSERETLKAITQREANLGLFHAVGKIVYNKRDSSVADAEILRLPPPPNHLARFNRPEASQVSVNELVDETGTDSQSFISALHENYVPSCYGPSFTDCLDECIMALSDSDLLCADQKGHGRFRAGLGTGIIKPGASIDLLRQNDISYQVAARGLLFALPSPVKRQMSFGDHPKRMSDSHKMFSPPTFRLLQQVEEIQSYIDMWTCTFLDPSRRPDLSRLTSRKTPHINKESDQASSDVKQPPGITMISRKDILLYQLPYMAMLLGDEAESMQVRRITSFSGIETRTHGKVLQEDERSMLESSCSDQGPLARVRGAKRQRIANIAEARMSSIGQEDDGKLFLSEDDIVDDF</sequence>
<evidence type="ECO:0000256" key="4">
    <source>
        <dbReference type="ARBA" id="ARBA00022763"/>
    </source>
</evidence>
<evidence type="ECO:0000256" key="6">
    <source>
        <dbReference type="ARBA" id="ARBA00023242"/>
    </source>
</evidence>
<dbReference type="InterPro" id="IPR057927">
    <property type="entry name" value="RAD24-like_helical"/>
</dbReference>
<dbReference type="GO" id="GO:0005634">
    <property type="term" value="C:nucleus"/>
    <property type="evidence" value="ECO:0007669"/>
    <property type="project" value="UniProtKB-SubCell"/>
</dbReference>
<evidence type="ECO:0000256" key="7">
    <source>
        <dbReference type="ARBA" id="ARBA00023306"/>
    </source>
</evidence>
<dbReference type="PANTHER" id="PTHR12172:SF0">
    <property type="entry name" value="CELL CYCLE CHECKPOINT PROTEIN RAD17"/>
    <property type="match status" value="1"/>
</dbReference>
<reference evidence="10 11" key="1">
    <citation type="submission" date="2015-02" db="EMBL/GenBank/DDBJ databases">
        <title>Draft Genome Sequences of Two Closely-Related Aflatoxigenic Aspergillus Species Obtained from the Cote d'Ivoire.</title>
        <authorList>
            <person name="Moore G.G."/>
            <person name="Beltz S.B."/>
            <person name="Mack B.M."/>
        </authorList>
    </citation>
    <scope>NUCLEOTIDE SEQUENCE [LARGE SCALE GENOMIC DNA]</scope>
    <source>
        <strain evidence="10 11">SRRC1432</strain>
    </source>
</reference>
<dbReference type="OrthoDB" id="10265971at2759"/>
<dbReference type="InterPro" id="IPR004582">
    <property type="entry name" value="Checkpoint_prot_Rad17_Rad24"/>
</dbReference>
<keyword evidence="4" id="KW-0227">DNA damage</keyword>
<evidence type="ECO:0000256" key="1">
    <source>
        <dbReference type="ARBA" id="ARBA00004123"/>
    </source>
</evidence>
<keyword evidence="7" id="KW-0131">Cell cycle</keyword>
<feature type="region of interest" description="Disordered" evidence="8">
    <location>
        <begin position="632"/>
        <end position="660"/>
    </location>
</feature>